<proteinExistence type="predicted"/>
<evidence type="ECO:0000259" key="1">
    <source>
        <dbReference type="Pfam" id="PF01636"/>
    </source>
</evidence>
<dbReference type="InterPro" id="IPR002575">
    <property type="entry name" value="Aminoglycoside_PTrfase"/>
</dbReference>
<dbReference type="Gene3D" id="3.90.1200.10">
    <property type="match status" value="1"/>
</dbReference>
<gene>
    <name evidence="2" type="ORF">AK830_g3308</name>
</gene>
<dbReference type="SUPFAM" id="SSF56112">
    <property type="entry name" value="Protein kinase-like (PK-like)"/>
    <property type="match status" value="1"/>
</dbReference>
<name>A0A0P7B8Z4_9HYPO</name>
<dbReference type="EMBL" id="LKCW01000036">
    <property type="protein sequence ID" value="KPM43177.1"/>
    <property type="molecule type" value="Genomic_DNA"/>
</dbReference>
<dbReference type="OrthoDB" id="3250044at2759"/>
<accession>A0A0P7B8Z4</accession>
<dbReference type="InterPro" id="IPR011009">
    <property type="entry name" value="Kinase-like_dom_sf"/>
</dbReference>
<organism evidence="2 3">
    <name type="scientific">Neonectria ditissima</name>
    <dbReference type="NCBI Taxonomy" id="78410"/>
    <lineage>
        <taxon>Eukaryota</taxon>
        <taxon>Fungi</taxon>
        <taxon>Dikarya</taxon>
        <taxon>Ascomycota</taxon>
        <taxon>Pezizomycotina</taxon>
        <taxon>Sordariomycetes</taxon>
        <taxon>Hypocreomycetidae</taxon>
        <taxon>Hypocreales</taxon>
        <taxon>Nectriaceae</taxon>
        <taxon>Neonectria</taxon>
    </lineage>
</organism>
<comment type="caution">
    <text evidence="2">The sequence shown here is derived from an EMBL/GenBank/DDBJ whole genome shotgun (WGS) entry which is preliminary data.</text>
</comment>
<dbReference type="STRING" id="78410.A0A0P7B8Z4"/>
<reference evidence="2 3" key="1">
    <citation type="submission" date="2015-09" db="EMBL/GenBank/DDBJ databases">
        <title>Draft genome of a European isolate of the apple canker pathogen Neonectria ditissima.</title>
        <authorList>
            <person name="Gomez-Cortecero A."/>
            <person name="Harrison R.J."/>
            <person name="Armitage A.D."/>
        </authorList>
    </citation>
    <scope>NUCLEOTIDE SEQUENCE [LARGE SCALE GENOMIC DNA]</scope>
    <source>
        <strain evidence="2 3">R09/05</strain>
    </source>
</reference>
<sequence length="294" mass="33608">MSASLSPQQVADSLTVDSLIELSNAVPPCDSRRYAITGFAYPPEKPVIFVKFGGNFMKGRDAEARTQVWAYEALQKVPPSDRRGIKIPQVYRIVYSETGTFILMEYVPGQTFLNLMQNGKHILDAKEDEYLAMIERALRIFLSFPVPQDVSPGPYGGGLIRHPLFKEYCSTIEYQTVDLLEKHMNKIATWFSKDAQTLNFERDLHFVFSDMYEGNFMFTDEGDLYVIDFEQANFLPLSFMTYAMVQRHYLCQLGDRLGLPEENLEIMRRVCSLLVMSVPSLGLPIDAPNPRKNR</sequence>
<dbReference type="AlphaFoldDB" id="A0A0P7B8Z4"/>
<evidence type="ECO:0000313" key="3">
    <source>
        <dbReference type="Proteomes" id="UP000050424"/>
    </source>
</evidence>
<evidence type="ECO:0000313" key="2">
    <source>
        <dbReference type="EMBL" id="KPM43177.1"/>
    </source>
</evidence>
<keyword evidence="3" id="KW-1185">Reference proteome</keyword>
<protein>
    <recommendedName>
        <fullName evidence="1">Aminoglycoside phosphotransferase domain-containing protein</fullName>
    </recommendedName>
</protein>
<dbReference type="Pfam" id="PF01636">
    <property type="entry name" value="APH"/>
    <property type="match status" value="1"/>
</dbReference>
<feature type="domain" description="Aminoglycoside phosphotransferase" evidence="1">
    <location>
        <begin position="82"/>
        <end position="233"/>
    </location>
</feature>
<dbReference type="Proteomes" id="UP000050424">
    <property type="component" value="Unassembled WGS sequence"/>
</dbReference>